<sequence>MAILGFSYLDNLKKFWRRQKYQRLGDAKRDNNKRKIRIIRLGNKKKIVFLKMKQASIKLHWKLFSPLKLVTSFHNFYVSKMTSLEGSKKIGICGGKKVASGKPIPMLDFSTNDVVDCRMVLEIYKKKMSSRDLAYHSV</sequence>
<reference evidence="1" key="1">
    <citation type="submission" date="2023-12" db="EMBL/GenBank/DDBJ databases">
        <title>Genome assembly of Anisodus tanguticus.</title>
        <authorList>
            <person name="Wang Y.-J."/>
        </authorList>
    </citation>
    <scope>NUCLEOTIDE SEQUENCE</scope>
    <source>
        <strain evidence="1">KB-2021</strain>
        <tissue evidence="1">Leaf</tissue>
    </source>
</reference>
<evidence type="ECO:0000313" key="2">
    <source>
        <dbReference type="Proteomes" id="UP001291623"/>
    </source>
</evidence>
<organism evidence="1 2">
    <name type="scientific">Anisodus tanguticus</name>
    <dbReference type="NCBI Taxonomy" id="243964"/>
    <lineage>
        <taxon>Eukaryota</taxon>
        <taxon>Viridiplantae</taxon>
        <taxon>Streptophyta</taxon>
        <taxon>Embryophyta</taxon>
        <taxon>Tracheophyta</taxon>
        <taxon>Spermatophyta</taxon>
        <taxon>Magnoliopsida</taxon>
        <taxon>eudicotyledons</taxon>
        <taxon>Gunneridae</taxon>
        <taxon>Pentapetalae</taxon>
        <taxon>asterids</taxon>
        <taxon>lamiids</taxon>
        <taxon>Solanales</taxon>
        <taxon>Solanaceae</taxon>
        <taxon>Solanoideae</taxon>
        <taxon>Hyoscyameae</taxon>
        <taxon>Anisodus</taxon>
    </lineage>
</organism>
<dbReference type="PANTHER" id="PTHR33702:SF16">
    <property type="match status" value="1"/>
</dbReference>
<proteinExistence type="predicted"/>
<name>A0AAE1RVF0_9SOLA</name>
<keyword evidence="2" id="KW-1185">Reference proteome</keyword>
<gene>
    <name evidence="1" type="ORF">RND71_023975</name>
</gene>
<evidence type="ECO:0000313" key="1">
    <source>
        <dbReference type="EMBL" id="KAK4358365.1"/>
    </source>
</evidence>
<protein>
    <submittedName>
        <fullName evidence="1">Uncharacterized protein</fullName>
    </submittedName>
</protein>
<dbReference type="PANTHER" id="PTHR33702">
    <property type="entry name" value="BNAA09G40010D PROTEIN"/>
    <property type="match status" value="1"/>
</dbReference>
<accession>A0AAE1RVF0</accession>
<dbReference type="Proteomes" id="UP001291623">
    <property type="component" value="Unassembled WGS sequence"/>
</dbReference>
<dbReference type="AlphaFoldDB" id="A0AAE1RVF0"/>
<comment type="caution">
    <text evidence="1">The sequence shown here is derived from an EMBL/GenBank/DDBJ whole genome shotgun (WGS) entry which is preliminary data.</text>
</comment>
<dbReference type="EMBL" id="JAVYJV010000012">
    <property type="protein sequence ID" value="KAK4358365.1"/>
    <property type="molecule type" value="Genomic_DNA"/>
</dbReference>